<sequence>MEKPVAQGYHPQQFPTLSPDEKPAQIKRKPVAVPVPAPTHAPSKNVSVETHEEYAHDAREYKKTALPPRNGLAYRNTLISRLRRSWTTLRKRTRILIMVAVISVLALIIGLAAGLPVSRVSNLLLPRDHGGPYSGVLTYYDPALGACGMTNNAGDAIAAVSHVIFDAVKVGTNPNANPLCGKKIRATKGGKSIDLTVVDRCTGCQPKDIDVTRSVFKDLANIDEGRVPVEWSWLEDVPRGASAI</sequence>
<dbReference type="Gene3D" id="2.40.40.10">
    <property type="entry name" value="RlpA-like domain"/>
    <property type="match status" value="1"/>
</dbReference>
<dbReference type="EMBL" id="JAVHJV010000004">
    <property type="protein sequence ID" value="KAK5943632.1"/>
    <property type="molecule type" value="Genomic_DNA"/>
</dbReference>
<keyword evidence="6" id="KW-1185">Reference proteome</keyword>
<accession>A0ABR0RSP4</accession>
<feature type="domain" description="RlpA-like protein double-psi beta-barrel" evidence="4">
    <location>
        <begin position="178"/>
        <end position="230"/>
    </location>
</feature>
<keyword evidence="3" id="KW-0472">Membrane</keyword>
<feature type="region of interest" description="Disordered" evidence="2">
    <location>
        <begin position="1"/>
        <end position="25"/>
    </location>
</feature>
<evidence type="ECO:0000256" key="1">
    <source>
        <dbReference type="ARBA" id="ARBA00022729"/>
    </source>
</evidence>
<dbReference type="InterPro" id="IPR051477">
    <property type="entry name" value="Expansin_CellWall"/>
</dbReference>
<keyword evidence="3" id="KW-0812">Transmembrane</keyword>
<evidence type="ECO:0000256" key="3">
    <source>
        <dbReference type="SAM" id="Phobius"/>
    </source>
</evidence>
<evidence type="ECO:0000313" key="5">
    <source>
        <dbReference type="EMBL" id="KAK5943632.1"/>
    </source>
</evidence>
<dbReference type="InterPro" id="IPR009009">
    <property type="entry name" value="RlpA-like_DPBB"/>
</dbReference>
<comment type="caution">
    <text evidence="5">The sequence shown here is derived from an EMBL/GenBank/DDBJ whole genome shotgun (WGS) entry which is preliminary data.</text>
</comment>
<dbReference type="InterPro" id="IPR036908">
    <property type="entry name" value="RlpA-like_sf"/>
</dbReference>
<dbReference type="Pfam" id="PF03330">
    <property type="entry name" value="DPBB_1"/>
    <property type="match status" value="1"/>
</dbReference>
<keyword evidence="1" id="KW-0732">Signal</keyword>
<protein>
    <recommendedName>
        <fullName evidence="4">RlpA-like protein double-psi beta-barrel domain-containing protein</fullName>
    </recommendedName>
</protein>
<evidence type="ECO:0000256" key="2">
    <source>
        <dbReference type="SAM" id="MobiDB-lite"/>
    </source>
</evidence>
<dbReference type="Proteomes" id="UP001334248">
    <property type="component" value="Unassembled WGS sequence"/>
</dbReference>
<name>A0ABR0RSP4_9EURO</name>
<reference evidence="5 6" key="1">
    <citation type="journal article" date="2023" name="Res Sq">
        <title>Genomic and morphological characterization of Knufia obscura isolated from the Mars 2020 spacecraft assembly facility.</title>
        <authorList>
            <person name="Chander A.M."/>
            <person name="Teixeira M.M."/>
            <person name="Singh N.K."/>
            <person name="Williams M.P."/>
            <person name="Parker C.W."/>
            <person name="Leo P."/>
            <person name="Stajich J.E."/>
            <person name="Torok T."/>
            <person name="Tighe S."/>
            <person name="Mason C.E."/>
            <person name="Venkateswaran K."/>
        </authorList>
    </citation>
    <scope>NUCLEOTIDE SEQUENCE [LARGE SCALE GENOMIC DNA]</scope>
    <source>
        <strain evidence="5 6">CCFEE 5817</strain>
    </source>
</reference>
<dbReference type="RefSeq" id="XP_064731722.1">
    <property type="nucleotide sequence ID" value="XM_064873064.1"/>
</dbReference>
<dbReference type="PANTHER" id="PTHR31836">
    <property type="match status" value="1"/>
</dbReference>
<feature type="transmembrane region" description="Helical" evidence="3">
    <location>
        <begin position="95"/>
        <end position="117"/>
    </location>
</feature>
<evidence type="ECO:0000313" key="6">
    <source>
        <dbReference type="Proteomes" id="UP001334248"/>
    </source>
</evidence>
<dbReference type="GeneID" id="89998089"/>
<dbReference type="PANTHER" id="PTHR31836:SF27">
    <property type="entry name" value="RLPA-LIKE PROTEIN DOUBLE-PSI BETA-BARREL DOMAIN-CONTAINING PROTEIN"/>
    <property type="match status" value="1"/>
</dbReference>
<dbReference type="CDD" id="cd22191">
    <property type="entry name" value="DPBB_RlpA_EXP_N-like"/>
    <property type="match status" value="1"/>
</dbReference>
<organism evidence="5 6">
    <name type="scientific">Knufia obscura</name>
    <dbReference type="NCBI Taxonomy" id="1635080"/>
    <lineage>
        <taxon>Eukaryota</taxon>
        <taxon>Fungi</taxon>
        <taxon>Dikarya</taxon>
        <taxon>Ascomycota</taxon>
        <taxon>Pezizomycotina</taxon>
        <taxon>Eurotiomycetes</taxon>
        <taxon>Chaetothyriomycetidae</taxon>
        <taxon>Chaetothyriales</taxon>
        <taxon>Trichomeriaceae</taxon>
        <taxon>Knufia</taxon>
    </lineage>
</organism>
<keyword evidence="3" id="KW-1133">Transmembrane helix</keyword>
<dbReference type="SUPFAM" id="SSF50685">
    <property type="entry name" value="Barwin-like endoglucanases"/>
    <property type="match status" value="1"/>
</dbReference>
<evidence type="ECO:0000259" key="4">
    <source>
        <dbReference type="Pfam" id="PF03330"/>
    </source>
</evidence>
<gene>
    <name evidence="5" type="ORF">PMZ80_004640</name>
</gene>
<proteinExistence type="predicted"/>